<sequence length="380" mass="42092">MASTESAPARSGTLSALLENLNSCLSTAGSSLPVSHKDAPSDVSIEPPQDGISLLDAKSEILLSYLHNLVFLIIFQLRQASSDKKTDAGDNPLSEEVVKKLVELRVFLDRGVRPLEGRLKYQVDKVIKAAEDSERTERSAKPSKSKQANKAEGSGSEDESSEASDSDGSDEDEEDLDEMAFRPNIGAFAKSKPEVQQQQAKTAKSAKDTPSDGIYRPPKIMPTALPSTETERRQRQDRRPQRSNVIDEFVSAEMSSAPMAEPSIGSTIIDGGRQIKSKRDREREQERATYEETNFVRLPKETKKELAKRRGGHRDSTFGGDEWKGLTEGADRIERLTRRAKNGGAALEKSRKRKANERSDGAGVGDMFDKRRKKIDSWKR</sequence>
<comment type="caution">
    <text evidence="2">The sequence shown here is derived from an EMBL/GenBank/DDBJ whole genome shotgun (WGS) entry which is preliminary data.</text>
</comment>
<feature type="compositionally biased region" description="Basic and acidic residues" evidence="1">
    <location>
        <begin position="313"/>
        <end position="337"/>
    </location>
</feature>
<feature type="compositionally biased region" description="Basic and acidic residues" evidence="1">
    <location>
        <begin position="130"/>
        <end position="140"/>
    </location>
</feature>
<dbReference type="InterPro" id="IPR007146">
    <property type="entry name" value="Sas10/Utp3/C1D"/>
</dbReference>
<dbReference type="PANTHER" id="PTHR13237">
    <property type="entry name" value="SOMETHING ABOUT SILENCING PROTEIN 10-RELATED"/>
    <property type="match status" value="1"/>
</dbReference>
<feature type="compositionally biased region" description="Basic and acidic residues" evidence="1">
    <location>
        <begin position="229"/>
        <end position="240"/>
    </location>
</feature>
<dbReference type="STRING" id="303698.A0A1V6SWL8"/>
<name>A0A1V6SWL8_9EURO</name>
<keyword evidence="3" id="KW-1185">Reference proteome</keyword>
<evidence type="ECO:0000313" key="3">
    <source>
        <dbReference type="Proteomes" id="UP000191285"/>
    </source>
</evidence>
<dbReference type="AlphaFoldDB" id="A0A1V6SWL8"/>
<dbReference type="PANTHER" id="PTHR13237:SF9">
    <property type="entry name" value="NEUROGUIDIN"/>
    <property type="match status" value="1"/>
</dbReference>
<dbReference type="EMBL" id="MLKD01000018">
    <property type="protein sequence ID" value="OQE18356.1"/>
    <property type="molecule type" value="Genomic_DNA"/>
</dbReference>
<dbReference type="OrthoDB" id="203440at2759"/>
<accession>A0A1V6SWL8</accession>
<organism evidence="2 3">
    <name type="scientific">Penicillium steckii</name>
    <dbReference type="NCBI Taxonomy" id="303698"/>
    <lineage>
        <taxon>Eukaryota</taxon>
        <taxon>Fungi</taxon>
        <taxon>Dikarya</taxon>
        <taxon>Ascomycota</taxon>
        <taxon>Pezizomycotina</taxon>
        <taxon>Eurotiomycetes</taxon>
        <taxon>Eurotiomycetidae</taxon>
        <taxon>Eurotiales</taxon>
        <taxon>Aspergillaceae</taxon>
        <taxon>Penicillium</taxon>
    </lineage>
</organism>
<evidence type="ECO:0000313" key="2">
    <source>
        <dbReference type="EMBL" id="OQE18356.1"/>
    </source>
</evidence>
<dbReference type="Pfam" id="PF04000">
    <property type="entry name" value="Sas10_Utp3"/>
    <property type="match status" value="1"/>
</dbReference>
<protein>
    <recommendedName>
        <fullName evidence="4">Sas10 C-terminal domain-containing protein</fullName>
    </recommendedName>
</protein>
<evidence type="ECO:0000256" key="1">
    <source>
        <dbReference type="SAM" id="MobiDB-lite"/>
    </source>
</evidence>
<dbReference type="Proteomes" id="UP000191285">
    <property type="component" value="Unassembled WGS sequence"/>
</dbReference>
<feature type="region of interest" description="Disordered" evidence="1">
    <location>
        <begin position="130"/>
        <end position="380"/>
    </location>
</feature>
<feature type="compositionally biased region" description="Acidic residues" evidence="1">
    <location>
        <begin position="155"/>
        <end position="178"/>
    </location>
</feature>
<gene>
    <name evidence="2" type="ORF">PENSTE_c018G08116</name>
</gene>
<feature type="compositionally biased region" description="Basic and acidic residues" evidence="1">
    <location>
        <begin position="277"/>
        <end position="290"/>
    </location>
</feature>
<dbReference type="GO" id="GO:0032040">
    <property type="term" value="C:small-subunit processome"/>
    <property type="evidence" value="ECO:0007669"/>
    <property type="project" value="TreeGrafter"/>
</dbReference>
<reference evidence="3" key="1">
    <citation type="journal article" date="2017" name="Nat. Microbiol.">
        <title>Global analysis of biosynthetic gene clusters reveals vast potential of secondary metabolite production in Penicillium species.</title>
        <authorList>
            <person name="Nielsen J.C."/>
            <person name="Grijseels S."/>
            <person name="Prigent S."/>
            <person name="Ji B."/>
            <person name="Dainat J."/>
            <person name="Nielsen K.F."/>
            <person name="Frisvad J.C."/>
            <person name="Workman M."/>
            <person name="Nielsen J."/>
        </authorList>
    </citation>
    <scope>NUCLEOTIDE SEQUENCE [LARGE SCALE GENOMIC DNA]</scope>
    <source>
        <strain evidence="3">IBT 24891</strain>
    </source>
</reference>
<evidence type="ECO:0008006" key="4">
    <source>
        <dbReference type="Google" id="ProtNLM"/>
    </source>
</evidence>
<dbReference type="GO" id="GO:0000462">
    <property type="term" value="P:maturation of SSU-rRNA from tricistronic rRNA transcript (SSU-rRNA, 5.8S rRNA, LSU-rRNA)"/>
    <property type="evidence" value="ECO:0007669"/>
    <property type="project" value="TreeGrafter"/>
</dbReference>
<proteinExistence type="predicted"/>